<proteinExistence type="predicted"/>
<evidence type="ECO:0000313" key="2">
    <source>
        <dbReference type="EMBL" id="KAF4651581.1"/>
    </source>
</evidence>
<evidence type="ECO:0000256" key="1">
    <source>
        <dbReference type="SAM" id="MobiDB-lite"/>
    </source>
</evidence>
<feature type="region of interest" description="Disordered" evidence="1">
    <location>
        <begin position="57"/>
        <end position="149"/>
    </location>
</feature>
<dbReference type="Proteomes" id="UP000591131">
    <property type="component" value="Unassembled WGS sequence"/>
</dbReference>
<keyword evidence="3" id="KW-1185">Reference proteome</keyword>
<feature type="compositionally biased region" description="Basic and acidic residues" evidence="1">
    <location>
        <begin position="119"/>
        <end position="130"/>
    </location>
</feature>
<gene>
    <name evidence="2" type="ORF">FOL47_000295</name>
</gene>
<feature type="non-terminal residue" evidence="2">
    <location>
        <position position="1"/>
    </location>
</feature>
<name>A0A7J6KYD6_PERCH</name>
<dbReference type="EMBL" id="JAAPAO010001038">
    <property type="protein sequence ID" value="KAF4651581.1"/>
    <property type="molecule type" value="Genomic_DNA"/>
</dbReference>
<organism evidence="2 3">
    <name type="scientific">Perkinsus chesapeaki</name>
    <name type="common">Clam parasite</name>
    <name type="synonym">Perkinsus andrewsi</name>
    <dbReference type="NCBI Taxonomy" id="330153"/>
    <lineage>
        <taxon>Eukaryota</taxon>
        <taxon>Sar</taxon>
        <taxon>Alveolata</taxon>
        <taxon>Perkinsozoa</taxon>
        <taxon>Perkinsea</taxon>
        <taxon>Perkinsida</taxon>
        <taxon>Perkinsidae</taxon>
        <taxon>Perkinsus</taxon>
    </lineage>
</organism>
<feature type="compositionally biased region" description="Polar residues" evidence="1">
    <location>
        <begin position="132"/>
        <end position="149"/>
    </location>
</feature>
<comment type="caution">
    <text evidence="2">The sequence shown here is derived from an EMBL/GenBank/DDBJ whole genome shotgun (WGS) entry which is preliminary data.</text>
</comment>
<evidence type="ECO:0000313" key="3">
    <source>
        <dbReference type="Proteomes" id="UP000591131"/>
    </source>
</evidence>
<reference evidence="2 3" key="1">
    <citation type="submission" date="2020-04" db="EMBL/GenBank/DDBJ databases">
        <title>Perkinsus chesapeaki whole genome sequence.</title>
        <authorList>
            <person name="Bogema D.R."/>
        </authorList>
    </citation>
    <scope>NUCLEOTIDE SEQUENCE [LARGE SCALE GENOMIC DNA]</scope>
    <source>
        <strain evidence="2">ATCC PRA-425</strain>
    </source>
</reference>
<dbReference type="AlphaFoldDB" id="A0A7J6KYD6"/>
<sequence length="149" mass="16211">SSADGLPDNLWGTCSLWGRELCCPHTLCVKHELEGTSSPALEAGGCRFKMSKQRRNMDRLFEESTLPSNARHGLNPSQRHKKRAAAVPAETSQEPSAGDESSECATSARAEGTSVSPPLRHERFTEEDPQWHTASSQTSNEQDQGGCNS</sequence>
<accession>A0A7J6KYD6</accession>
<protein>
    <submittedName>
        <fullName evidence="2">Uncharacterized protein</fullName>
    </submittedName>
</protein>